<protein>
    <submittedName>
        <fullName evidence="2">Uncharacterized protein</fullName>
    </submittedName>
</protein>
<comment type="caution">
    <text evidence="2">The sequence shown here is derived from an EMBL/GenBank/DDBJ whole genome shotgun (WGS) entry which is preliminary data.</text>
</comment>
<name>W2W023_PHYNI</name>
<feature type="region of interest" description="Disordered" evidence="1">
    <location>
        <begin position="132"/>
        <end position="162"/>
    </location>
</feature>
<dbReference type="AlphaFoldDB" id="W2W023"/>
<evidence type="ECO:0000313" key="2">
    <source>
        <dbReference type="EMBL" id="ETP03945.1"/>
    </source>
</evidence>
<evidence type="ECO:0000256" key="1">
    <source>
        <dbReference type="SAM" id="MobiDB-lite"/>
    </source>
</evidence>
<dbReference type="EMBL" id="ANIX01003801">
    <property type="protein sequence ID" value="ETP03945.1"/>
    <property type="molecule type" value="Genomic_DNA"/>
</dbReference>
<proteinExistence type="predicted"/>
<gene>
    <name evidence="2" type="ORF">F441_19181</name>
</gene>
<organism evidence="2 3">
    <name type="scientific">Phytophthora nicotianae CJ01A1</name>
    <dbReference type="NCBI Taxonomy" id="1317063"/>
    <lineage>
        <taxon>Eukaryota</taxon>
        <taxon>Sar</taxon>
        <taxon>Stramenopiles</taxon>
        <taxon>Oomycota</taxon>
        <taxon>Peronosporomycetes</taxon>
        <taxon>Peronosporales</taxon>
        <taxon>Peronosporaceae</taxon>
        <taxon>Phytophthora</taxon>
    </lineage>
</organism>
<accession>W2W023</accession>
<evidence type="ECO:0000313" key="3">
    <source>
        <dbReference type="Proteomes" id="UP000018958"/>
    </source>
</evidence>
<dbReference type="Proteomes" id="UP000018958">
    <property type="component" value="Unassembled WGS sequence"/>
</dbReference>
<sequence>MSLLDRVADIQQRETLRNRHEPGSVRDLRLALSRIEEAAVEWYPRPVAEVFRCVYSNSLSELLDQALQNLIHAIINLYTHVFTTLFQSIREELPADSLVPQAQAIMTRGSPEYERLVRNVFDEGLIATWARNQPSRSSPRTDRHSRPSNTRRSTRERTTASSIPDNIKAVIPVVNDSQVCLRFQTTKGLRLFWVQE</sequence>
<dbReference type="OrthoDB" id="129412at2759"/>
<reference evidence="2 3" key="1">
    <citation type="submission" date="2013-11" db="EMBL/GenBank/DDBJ databases">
        <title>The Genome Sequence of Phytophthora parasitica CJ01A1.</title>
        <authorList>
            <consortium name="The Broad Institute Genomics Platform"/>
            <person name="Russ C."/>
            <person name="Tyler B."/>
            <person name="Panabieres F."/>
            <person name="Shan W."/>
            <person name="Tripathy S."/>
            <person name="Grunwald N."/>
            <person name="Machado M."/>
            <person name="Johnson C.S."/>
            <person name="Walker B."/>
            <person name="Young S.K."/>
            <person name="Zeng Q."/>
            <person name="Gargeya S."/>
            <person name="Fitzgerald M."/>
            <person name="Haas B."/>
            <person name="Abouelleil A."/>
            <person name="Allen A.W."/>
            <person name="Alvarado L."/>
            <person name="Arachchi H.M."/>
            <person name="Berlin A.M."/>
            <person name="Chapman S.B."/>
            <person name="Gainer-Dewar J."/>
            <person name="Goldberg J."/>
            <person name="Griggs A."/>
            <person name="Gujja S."/>
            <person name="Hansen M."/>
            <person name="Howarth C."/>
            <person name="Imamovic A."/>
            <person name="Ireland A."/>
            <person name="Larimer J."/>
            <person name="McCowan C."/>
            <person name="Murphy C."/>
            <person name="Pearson M."/>
            <person name="Poon T.W."/>
            <person name="Priest M."/>
            <person name="Roberts A."/>
            <person name="Saif S."/>
            <person name="Shea T."/>
            <person name="Sisk P."/>
            <person name="Sykes S."/>
            <person name="Wortman J."/>
            <person name="Nusbaum C."/>
            <person name="Birren B."/>
        </authorList>
    </citation>
    <scope>NUCLEOTIDE SEQUENCE [LARGE SCALE GENOMIC DNA]</scope>
    <source>
        <strain evidence="2 3">CJ01A1</strain>
    </source>
</reference>